<reference evidence="4" key="1">
    <citation type="submission" date="2017-02" db="EMBL/GenBank/DDBJ databases">
        <title>Pseudomonas floridae sp. nov., a novel pathogenic bacterial species isolated from tomato.</title>
        <authorList>
            <person name="Timilsina S."/>
            <person name="Vallad G.E."/>
            <person name="Jones J.B."/>
        </authorList>
    </citation>
    <scope>NUCLEOTIDE SEQUENCE [LARGE SCALE GENOMIC DNA]</scope>
    <source>
        <strain evidence="4">GEV388</strain>
    </source>
</reference>
<dbReference type="STRING" id="1958950.BZK31_03425"/>
<dbReference type="InterPro" id="IPR007159">
    <property type="entry name" value="SpoVT-AbrB_dom"/>
</dbReference>
<dbReference type="Gene3D" id="2.10.260.10">
    <property type="match status" value="1"/>
</dbReference>
<dbReference type="RefSeq" id="WP_083181260.1">
    <property type="nucleotide sequence ID" value="NZ_CBCRZR010000003.1"/>
</dbReference>
<evidence type="ECO:0000259" key="2">
    <source>
        <dbReference type="PROSITE" id="PS51740"/>
    </source>
</evidence>
<name>A0A1X0NB06_9PSED</name>
<accession>A0A1X0NB06</accession>
<gene>
    <name evidence="3" type="ORF">BZK31_03425</name>
</gene>
<dbReference type="PROSITE" id="PS51740">
    <property type="entry name" value="SPOVT_ABRB"/>
    <property type="match status" value="1"/>
</dbReference>
<keyword evidence="1" id="KW-0238">DNA-binding</keyword>
<dbReference type="Proteomes" id="UP000192815">
    <property type="component" value="Unassembled WGS sequence"/>
</dbReference>
<evidence type="ECO:0000313" key="4">
    <source>
        <dbReference type="Proteomes" id="UP000192815"/>
    </source>
</evidence>
<dbReference type="GO" id="GO:0003677">
    <property type="term" value="F:DNA binding"/>
    <property type="evidence" value="ECO:0007669"/>
    <property type="project" value="UniProtKB-UniRule"/>
</dbReference>
<dbReference type="AlphaFoldDB" id="A0A1X0NB06"/>
<dbReference type="SMART" id="SM00966">
    <property type="entry name" value="SpoVT_AbrB"/>
    <property type="match status" value="1"/>
</dbReference>
<dbReference type="SUPFAM" id="SSF89447">
    <property type="entry name" value="AbrB/MazE/MraZ-like"/>
    <property type="match status" value="1"/>
</dbReference>
<sequence length="80" mass="8422">MATATLTSKGQVTIPAQVRVSLGLDTGDRIEFVELPDGKFAIMAATHSVQDLKGLVRKPAKKVSIEDMNNAIAAQGSKAI</sequence>
<evidence type="ECO:0000256" key="1">
    <source>
        <dbReference type="PROSITE-ProRule" id="PRU01076"/>
    </source>
</evidence>
<comment type="caution">
    <text evidence="3">The sequence shown here is derived from an EMBL/GenBank/DDBJ whole genome shotgun (WGS) entry which is preliminary data.</text>
</comment>
<feature type="domain" description="SpoVT-AbrB" evidence="2">
    <location>
        <begin position="1"/>
        <end position="47"/>
    </location>
</feature>
<protein>
    <submittedName>
        <fullName evidence="3">AbrB family transcriptional regulator</fullName>
    </submittedName>
</protein>
<evidence type="ECO:0000313" key="3">
    <source>
        <dbReference type="EMBL" id="ORC61372.1"/>
    </source>
</evidence>
<proteinExistence type="predicted"/>
<organism evidence="3 4">
    <name type="scientific">Pseudomonas floridensis</name>
    <dbReference type="NCBI Taxonomy" id="1958950"/>
    <lineage>
        <taxon>Bacteria</taxon>
        <taxon>Pseudomonadati</taxon>
        <taxon>Pseudomonadota</taxon>
        <taxon>Gammaproteobacteria</taxon>
        <taxon>Pseudomonadales</taxon>
        <taxon>Pseudomonadaceae</taxon>
        <taxon>Pseudomonas</taxon>
    </lineage>
</organism>
<dbReference type="EMBL" id="MUIO01000010">
    <property type="protein sequence ID" value="ORC61372.1"/>
    <property type="molecule type" value="Genomic_DNA"/>
</dbReference>
<dbReference type="OrthoDB" id="9809003at2"/>
<keyword evidence="4" id="KW-1185">Reference proteome</keyword>
<dbReference type="NCBIfam" id="TIGR01439">
    <property type="entry name" value="lp_hng_hel_AbrB"/>
    <property type="match status" value="1"/>
</dbReference>
<dbReference type="Pfam" id="PF04014">
    <property type="entry name" value="MazE_antitoxin"/>
    <property type="match status" value="1"/>
</dbReference>
<dbReference type="InterPro" id="IPR037914">
    <property type="entry name" value="SpoVT-AbrB_sf"/>
</dbReference>